<keyword evidence="2" id="KW-1185">Reference proteome</keyword>
<sequence length="285" mass="31541">MLYTISDLVLDVQGGSDELSERMAGYALSPLQRGGRSCDIKILVEKKKKIALPAGEPMGRSGIWKLMRTEVGYTVYRILPGFDDMVSVRMDFQSNEATLSLLSLDDDNRDRRDFIFAGQAFSNLILTKDRIVLHGSCIAYRGKAIIFSAPSGTGKSTHTGLWAENLKDVIYINDDTPVVDVSHADGAVFACGSPWSGKNQKNTNVIVPLCAVVFLERGTENEICPIGKTEAMARLLGEVRKLPLRCFVERAAENCGKLICRVPVYRLRCNISYDAVETVRRELSL</sequence>
<dbReference type="Gene3D" id="3.40.50.300">
    <property type="entry name" value="P-loop containing nucleotide triphosphate hydrolases"/>
    <property type="match status" value="1"/>
</dbReference>
<reference evidence="1" key="1">
    <citation type="submission" date="2020-10" db="EMBL/GenBank/DDBJ databases">
        <title>ChiBAC.</title>
        <authorList>
            <person name="Zenner C."/>
            <person name="Hitch T.C.A."/>
            <person name="Clavel T."/>
        </authorList>
    </citation>
    <scope>NUCLEOTIDE SEQUENCE</scope>
    <source>
        <strain evidence="1">DSM 107454</strain>
    </source>
</reference>
<comment type="caution">
    <text evidence="1">The sequence shown here is derived from an EMBL/GenBank/DDBJ whole genome shotgun (WGS) entry which is preliminary data.</text>
</comment>
<dbReference type="Proteomes" id="UP000806542">
    <property type="component" value="Unassembled WGS sequence"/>
</dbReference>
<evidence type="ECO:0000313" key="2">
    <source>
        <dbReference type="Proteomes" id="UP000806542"/>
    </source>
</evidence>
<name>A0A9D5LZS1_9FIRM</name>
<accession>A0A9D5LZS1</accession>
<evidence type="ECO:0000313" key="1">
    <source>
        <dbReference type="EMBL" id="MBE5039516.1"/>
    </source>
</evidence>
<organism evidence="1 2">
    <name type="scientific">Ructibacterium gallinarum</name>
    <dbReference type="NCBI Taxonomy" id="2779355"/>
    <lineage>
        <taxon>Bacteria</taxon>
        <taxon>Bacillati</taxon>
        <taxon>Bacillota</taxon>
        <taxon>Clostridia</taxon>
        <taxon>Eubacteriales</taxon>
        <taxon>Oscillospiraceae</taxon>
        <taxon>Ructibacterium</taxon>
    </lineage>
</organism>
<evidence type="ECO:0008006" key="3">
    <source>
        <dbReference type="Google" id="ProtNLM"/>
    </source>
</evidence>
<gene>
    <name evidence="1" type="ORF">INF28_03440</name>
</gene>
<proteinExistence type="predicted"/>
<dbReference type="SUPFAM" id="SSF53795">
    <property type="entry name" value="PEP carboxykinase-like"/>
    <property type="match status" value="1"/>
</dbReference>
<protein>
    <recommendedName>
        <fullName evidence="3">SynChlorMet cassette protein ScmC</fullName>
    </recommendedName>
</protein>
<dbReference type="InterPro" id="IPR027417">
    <property type="entry name" value="P-loop_NTPase"/>
</dbReference>
<dbReference type="RefSeq" id="WP_226392079.1">
    <property type="nucleotide sequence ID" value="NZ_JADCKB010000005.1"/>
</dbReference>
<dbReference type="EMBL" id="JADCKB010000005">
    <property type="protein sequence ID" value="MBE5039516.1"/>
    <property type="molecule type" value="Genomic_DNA"/>
</dbReference>
<dbReference type="AlphaFoldDB" id="A0A9D5LZS1"/>